<dbReference type="InterPro" id="IPR024395">
    <property type="entry name" value="CLASP_N_dom"/>
</dbReference>
<keyword evidence="7" id="KW-0498">Mitosis</keyword>
<feature type="compositionally biased region" description="Basic and acidic residues" evidence="11">
    <location>
        <begin position="1413"/>
        <end position="1476"/>
    </location>
</feature>
<keyword evidence="14" id="KW-1185">Reference proteome</keyword>
<evidence type="ECO:0000256" key="10">
    <source>
        <dbReference type="SAM" id="Coils"/>
    </source>
</evidence>
<feature type="repeat" description="HEAT" evidence="9">
    <location>
        <begin position="2026"/>
        <end position="2061"/>
    </location>
</feature>
<feature type="compositionally biased region" description="Polar residues" evidence="11">
    <location>
        <begin position="561"/>
        <end position="578"/>
    </location>
</feature>
<keyword evidence="5" id="KW-0493">Microtubule</keyword>
<evidence type="ECO:0000256" key="3">
    <source>
        <dbReference type="ARBA" id="ARBA00022490"/>
    </source>
</evidence>
<keyword evidence="6" id="KW-0677">Repeat</keyword>
<feature type="compositionally biased region" description="Basic and acidic residues" evidence="11">
    <location>
        <begin position="1690"/>
        <end position="1702"/>
    </location>
</feature>
<feature type="compositionally biased region" description="Polar residues" evidence="11">
    <location>
        <begin position="608"/>
        <end position="620"/>
    </location>
</feature>
<name>A0A2I1GLJ3_9GLOM</name>
<sequence length="2100" mass="242759">MTEVVEKVLLALKGNNTDKKIEAITNLEDELLEETPLEPQEINQLVPALKDALKGSQQQVSYAALICLNPFISLISETHPTFLKGVVIALAAAVIDKLGDNRDKARDAASNVLLTMWETATTNGGNAITGPLATIIKETAYGHKQWRVREQILQWIVTSTRRRSDFSIKQWLPYMVKLLEDPHEQVRETAKDRIVLLFSGAATHAKSDLKRELEKQSVRPAIVEYILSKMGSNVEIGDVDVYPDNVTEPTEEDYMSGGTQNEEIPKPMEHAIRPPSSADSEVGLIHVESARELEKEFQNLLPTFSGKESEQNWLIREKGINRLRSLTRGEASQYPDIFINGLKLIMDGILSSLASLRTTLTLATSGLIKDLVSHLKTAMDPFTDNLLASLIRMVSSTKKMVARAAANSANALLQHCSYHARLVTQIWHAMEDKNTQLRTHAIGFVKTVIQAHVDRRDAMERSGGVESLEKCVRKGLTDAAPKVREGCREVFWTFYEVWPDRGEKILKNLEPAVKKKVERDRSRNISITSSPTITSSPPRRSITPAPRGRSSSMGKSRRLSIPQSDSIANDNQMLNDSPRNVKEPQKSAKPQVSAPALRSKSPAPPSMRSKSANNISTINNSPTKSSMKPSSSSQSKKGSPNPPQMQPRELTIIEQLEHSDWNIRLEGLFNVAQSVVKRSLEPSPTNDFKKSDEELSPVLLNMLHDPNLKVIETFLDPSVIPELARVIRLENLIPKLLLIVNDDSKSEQSILIQNLFPGVKNSIGSEYALGGLNKCLSLLNPVSTPKKASAGPVFTLPQKRKILNGLLLWLNEIIEPKLSIVENEQELTGYLGDSEKYKLLTNRIIPLANNTKETSENYQPLSTLLVNLHKLNPDSFETILFTFDNKIVDLVGNMVGWEEELDEAEEEVLAEEEAKLKEEQEREWEQQQLERRMYEEQVIAERKEQLERQQRERELKKQRDREAQLQRERELQEQREREIQLQKERELQQQRERELQQQRLRELQQQRQELELQKQKERELQRQRDLELQRQRELELQQQRELELQQRQREFELQQLEIQKQREFELQQLEIQKQREFELQQLEIQKQREFEAQQQREFELQQQRELEIQQQREAELQQLQQQREIELQQQHEYELREREYEREMQSHLYAQRPPPLQLQSSNKFPPQDTRKNNIKDNINDWMENQRAPHLMQRDDLRNQKEISKEQEWARRNRPKTAEPQWPDPHARDIDRIRRTKTPTRESEYERRMYRDSGNWDERERHMSDVYEKDDRYEDRRREFELNERGRRPAKDERSRMFREKTPHKENSWSERDRRREYEYDEKDRRAPRELREHELDGRNQRFLRDLREEEWDGRDRRPFPRGSNQSDSDERLNGKRSLRSSKSTDWDDKADRLIPRERDLRENDWDEVSSRSSGRERDLRDNDWEERSVRSLPRDIRESDWDEKSSQPSPRRDHEWDDRMNRLRPKESKESLEGKNTRPSPRISKENEWDERSLKASQKDPRRNDWDERNIYRDNGKTPERGSELINKGRRRSRDSDWTENTDRPSEGHEEDEDTISEFDLNQSEKLNIKERDQMNKPVGRIVSLPPLPHDYQEFDDKDPELENLKELVEKLDREEDSIHEENVPDNFVDMTISRPTSIFITEDTWAQLANTLNGGNINPFYLNPEERFKTDNNGVDAKLAPIQEVETPEPTHIEEKSKSLDDDSLQTSPPTSPIIDSHDTLATSPKLSNVSETVMEQPSETVLQNTDSEIIEETSVTDVSVISPKNTISVPEESSPTNMPINNISAVVEVPSPASPASSVDSGNSSIFGARDRALRRAQRFNPGSPLPGAAQERRLLLATLLARLHDHDTDVHLFRKLIIISKETPLSNKELAEDIWESGDRFVELINALMGFLSDLEQPNNELKEGAVILLGQLINNQSDYTRSQERDILRVLLECRADPAVCGQADDILDNYIQIVDANVGLYALIDIMESNFFNTFGSSSLPSSSSPQLGSKASMKGSAFVVLSKLVKRFDKKSLERQVGSIVPLTIKGFSDPKPEIRKSVVDALVAIYSVIGDDNTLFQYLGSLNAAQQNLLNYYFDKSRKQQRTTSSPGRGIRV</sequence>
<dbReference type="Pfam" id="PF12348">
    <property type="entry name" value="CLASP_N"/>
    <property type="match status" value="1"/>
</dbReference>
<dbReference type="VEuPathDB" id="FungiDB:RhiirFUN_009533"/>
<dbReference type="InterPro" id="IPR016024">
    <property type="entry name" value="ARM-type_fold"/>
</dbReference>
<feature type="region of interest" description="Disordered" evidence="11">
    <location>
        <begin position="1151"/>
        <end position="1335"/>
    </location>
</feature>
<dbReference type="GO" id="GO:0008017">
    <property type="term" value="F:microtubule binding"/>
    <property type="evidence" value="ECO:0007669"/>
    <property type="project" value="TreeGrafter"/>
</dbReference>
<dbReference type="InterPro" id="IPR034085">
    <property type="entry name" value="TOG"/>
</dbReference>
<evidence type="ECO:0000256" key="7">
    <source>
        <dbReference type="ARBA" id="ARBA00022776"/>
    </source>
</evidence>
<dbReference type="GO" id="GO:0090307">
    <property type="term" value="P:mitotic spindle assembly"/>
    <property type="evidence" value="ECO:0007669"/>
    <property type="project" value="TreeGrafter"/>
</dbReference>
<evidence type="ECO:0000256" key="8">
    <source>
        <dbReference type="ARBA" id="ARBA00023212"/>
    </source>
</evidence>
<evidence type="ECO:0000256" key="9">
    <source>
        <dbReference type="PROSITE-ProRule" id="PRU00103"/>
    </source>
</evidence>
<evidence type="ECO:0000256" key="11">
    <source>
        <dbReference type="SAM" id="MobiDB-lite"/>
    </source>
</evidence>
<dbReference type="InterPro" id="IPR021133">
    <property type="entry name" value="HEAT_type_2"/>
</dbReference>
<dbReference type="OrthoDB" id="46159at2759"/>
<feature type="compositionally biased region" description="Basic and acidic residues" evidence="11">
    <location>
        <begin position="1224"/>
        <end position="1335"/>
    </location>
</feature>
<comment type="similarity">
    <text evidence="2">Belongs to the CLASP family.</text>
</comment>
<evidence type="ECO:0000256" key="4">
    <source>
        <dbReference type="ARBA" id="ARBA00022618"/>
    </source>
</evidence>
<feature type="region of interest" description="Disordered" evidence="11">
    <location>
        <begin position="514"/>
        <end position="646"/>
    </location>
</feature>
<dbReference type="GO" id="GO:1902903">
    <property type="term" value="P:regulation of supramolecular fiber organization"/>
    <property type="evidence" value="ECO:0007669"/>
    <property type="project" value="UniProtKB-ARBA"/>
</dbReference>
<dbReference type="GO" id="GO:1990023">
    <property type="term" value="C:mitotic spindle midzone"/>
    <property type="evidence" value="ECO:0007669"/>
    <property type="project" value="TreeGrafter"/>
</dbReference>
<keyword evidence="3" id="KW-0963">Cytoplasm</keyword>
<accession>A0A2I1GLJ3</accession>
<dbReference type="SMART" id="SM01349">
    <property type="entry name" value="TOG"/>
    <property type="match status" value="3"/>
</dbReference>
<dbReference type="PANTHER" id="PTHR21567">
    <property type="entry name" value="CLASP"/>
    <property type="match status" value="1"/>
</dbReference>
<feature type="compositionally biased region" description="Basic and acidic residues" evidence="11">
    <location>
        <begin position="1168"/>
        <end position="1178"/>
    </location>
</feature>
<dbReference type="InterPro" id="IPR011989">
    <property type="entry name" value="ARM-like"/>
</dbReference>
<dbReference type="Proteomes" id="UP000234323">
    <property type="component" value="Unassembled WGS sequence"/>
</dbReference>
<keyword evidence="7" id="KW-0131">Cell cycle</keyword>
<dbReference type="Pfam" id="PF21040">
    <property type="entry name" value="CEP104-like_TOG"/>
    <property type="match status" value="1"/>
</dbReference>
<keyword evidence="8" id="KW-0206">Cytoskeleton</keyword>
<evidence type="ECO:0000313" key="14">
    <source>
        <dbReference type="Proteomes" id="UP000234323"/>
    </source>
</evidence>
<gene>
    <name evidence="13" type="ORF">RhiirA4_522733</name>
</gene>
<comment type="caution">
    <text evidence="13">The sequence shown here is derived from an EMBL/GenBank/DDBJ whole genome shotgun (WGS) entry which is preliminary data.</text>
</comment>
<feature type="domain" description="TOG" evidence="12">
    <location>
        <begin position="289"/>
        <end position="531"/>
    </location>
</feature>
<organism evidence="13 14">
    <name type="scientific">Rhizophagus irregularis</name>
    <dbReference type="NCBI Taxonomy" id="588596"/>
    <lineage>
        <taxon>Eukaryota</taxon>
        <taxon>Fungi</taxon>
        <taxon>Fungi incertae sedis</taxon>
        <taxon>Mucoromycota</taxon>
        <taxon>Glomeromycotina</taxon>
        <taxon>Glomeromycetes</taxon>
        <taxon>Glomerales</taxon>
        <taxon>Glomeraceae</taxon>
        <taxon>Rhizophagus</taxon>
    </lineage>
</organism>
<dbReference type="Gene3D" id="1.25.10.10">
    <property type="entry name" value="Leucine-rich Repeat Variant"/>
    <property type="match status" value="3"/>
</dbReference>
<feature type="region of interest" description="Disordered" evidence="11">
    <location>
        <begin position="1680"/>
        <end position="1724"/>
    </location>
</feature>
<evidence type="ECO:0000313" key="13">
    <source>
        <dbReference type="EMBL" id="PKY47510.1"/>
    </source>
</evidence>
<evidence type="ECO:0000256" key="1">
    <source>
        <dbReference type="ARBA" id="ARBA00004186"/>
    </source>
</evidence>
<feature type="compositionally biased region" description="Basic and acidic residues" evidence="11">
    <location>
        <begin position="514"/>
        <end position="523"/>
    </location>
</feature>
<comment type="subcellular location">
    <subcellularLocation>
        <location evidence="1">Cytoplasm</location>
        <location evidence="1">Cytoskeleton</location>
        <location evidence="1">Spindle</location>
    </subcellularLocation>
</comment>
<dbReference type="GO" id="GO:0031110">
    <property type="term" value="P:regulation of microtubule polymerization or depolymerization"/>
    <property type="evidence" value="ECO:0007669"/>
    <property type="project" value="UniProtKB-ARBA"/>
</dbReference>
<dbReference type="GO" id="GO:0005876">
    <property type="term" value="C:spindle microtubule"/>
    <property type="evidence" value="ECO:0007669"/>
    <property type="project" value="TreeGrafter"/>
</dbReference>
<dbReference type="GO" id="GO:0005881">
    <property type="term" value="C:cytoplasmic microtubule"/>
    <property type="evidence" value="ECO:0007669"/>
    <property type="project" value="TreeGrafter"/>
</dbReference>
<dbReference type="PROSITE" id="PS50077">
    <property type="entry name" value="HEAT_REPEAT"/>
    <property type="match status" value="1"/>
</dbReference>
<feature type="compositionally biased region" description="Basic and acidic residues" evidence="11">
    <location>
        <begin position="1483"/>
        <end position="1523"/>
    </location>
</feature>
<feature type="compositionally biased region" description="Low complexity" evidence="11">
    <location>
        <begin position="621"/>
        <end position="639"/>
    </location>
</feature>
<evidence type="ECO:0000259" key="12">
    <source>
        <dbReference type="SMART" id="SM01349"/>
    </source>
</evidence>
<reference evidence="13 14" key="1">
    <citation type="submission" date="2015-10" db="EMBL/GenBank/DDBJ databases">
        <title>Genome analyses suggest a sexual origin of heterokaryosis in a supposedly ancient asexual fungus.</title>
        <authorList>
            <person name="Ropars J."/>
            <person name="Sedzielewska K."/>
            <person name="Noel J."/>
            <person name="Charron P."/>
            <person name="Farinelli L."/>
            <person name="Marton T."/>
            <person name="Kruger M."/>
            <person name="Pelin A."/>
            <person name="Brachmann A."/>
            <person name="Corradi N."/>
        </authorList>
    </citation>
    <scope>NUCLEOTIDE SEQUENCE [LARGE SCALE GENOMIC DNA]</scope>
    <source>
        <strain evidence="13 14">A4</strain>
    </source>
</reference>
<feature type="domain" description="TOG" evidence="12">
    <location>
        <begin position="1827"/>
        <end position="2090"/>
    </location>
</feature>
<evidence type="ECO:0000256" key="2">
    <source>
        <dbReference type="ARBA" id="ARBA00009549"/>
    </source>
</evidence>
<feature type="compositionally biased region" description="Low complexity" evidence="11">
    <location>
        <begin position="524"/>
        <end position="554"/>
    </location>
</feature>
<evidence type="ECO:0000256" key="5">
    <source>
        <dbReference type="ARBA" id="ARBA00022701"/>
    </source>
</evidence>
<feature type="domain" description="TOG" evidence="12">
    <location>
        <begin position="3"/>
        <end position="236"/>
    </location>
</feature>
<feature type="coiled-coil region" evidence="10">
    <location>
        <begin position="1109"/>
        <end position="1136"/>
    </location>
</feature>
<feature type="compositionally biased region" description="Basic and acidic residues" evidence="11">
    <location>
        <begin position="1191"/>
        <end position="1210"/>
    </location>
</feature>
<feature type="compositionally biased region" description="Basic and acidic residues" evidence="11">
    <location>
        <begin position="1382"/>
        <end position="1403"/>
    </location>
</feature>
<dbReference type="VEuPathDB" id="FungiDB:FUN_007233"/>
<feature type="coiled-coil region" evidence="10">
    <location>
        <begin position="887"/>
        <end position="1062"/>
    </location>
</feature>
<evidence type="ECO:0000256" key="6">
    <source>
        <dbReference type="ARBA" id="ARBA00022737"/>
    </source>
</evidence>
<protein>
    <recommendedName>
        <fullName evidence="12">TOG domain-containing protein</fullName>
    </recommendedName>
</protein>
<dbReference type="VEuPathDB" id="FungiDB:RhiirA1_516185"/>
<dbReference type="SUPFAM" id="SSF48371">
    <property type="entry name" value="ARM repeat"/>
    <property type="match status" value="2"/>
</dbReference>
<keyword evidence="4" id="KW-0132">Cell division</keyword>
<dbReference type="EMBL" id="LLXI01000551">
    <property type="protein sequence ID" value="PKY47510.1"/>
    <property type="molecule type" value="Genomic_DNA"/>
</dbReference>
<feature type="region of interest" description="Disordered" evidence="11">
    <location>
        <begin position="1353"/>
        <end position="1566"/>
    </location>
</feature>
<dbReference type="GO" id="GO:0051301">
    <property type="term" value="P:cell division"/>
    <property type="evidence" value="ECO:0007669"/>
    <property type="project" value="UniProtKB-KW"/>
</dbReference>
<keyword evidence="10" id="KW-0175">Coiled coil</keyword>
<dbReference type="GO" id="GO:0005815">
    <property type="term" value="C:microtubule organizing center"/>
    <property type="evidence" value="ECO:0007669"/>
    <property type="project" value="TreeGrafter"/>
</dbReference>
<feature type="compositionally biased region" description="Basic and acidic residues" evidence="11">
    <location>
        <begin position="1534"/>
        <end position="1548"/>
    </location>
</feature>
<proteinExistence type="inferred from homology"/>
<dbReference type="PANTHER" id="PTHR21567:SF9">
    <property type="entry name" value="CLIP-ASSOCIATING PROTEIN"/>
    <property type="match status" value="1"/>
</dbReference>